<keyword evidence="2" id="KW-0812">Transmembrane</keyword>
<evidence type="ECO:0000256" key="1">
    <source>
        <dbReference type="SAM" id="MobiDB-lite"/>
    </source>
</evidence>
<feature type="transmembrane region" description="Helical" evidence="2">
    <location>
        <begin position="57"/>
        <end position="80"/>
    </location>
</feature>
<organism evidence="3 4">
    <name type="scientific">Enterococcus diestrammenae</name>
    <dbReference type="NCBI Taxonomy" id="1155073"/>
    <lineage>
        <taxon>Bacteria</taxon>
        <taxon>Bacillati</taxon>
        <taxon>Bacillota</taxon>
        <taxon>Bacilli</taxon>
        <taxon>Lactobacillales</taxon>
        <taxon>Enterococcaceae</taxon>
        <taxon>Enterococcus</taxon>
    </lineage>
</organism>
<protein>
    <submittedName>
        <fullName evidence="3">Uncharacterized protein</fullName>
    </submittedName>
</protein>
<feature type="compositionally biased region" description="Polar residues" evidence="1">
    <location>
        <begin position="13"/>
        <end position="23"/>
    </location>
</feature>
<name>A0ABV0F4C9_9ENTE</name>
<dbReference type="RefSeq" id="WP_161869828.1">
    <property type="nucleotide sequence ID" value="NZ_JAQFAM010000001.1"/>
</dbReference>
<keyword evidence="2" id="KW-0472">Membrane</keyword>
<evidence type="ECO:0000256" key="2">
    <source>
        <dbReference type="SAM" id="Phobius"/>
    </source>
</evidence>
<comment type="caution">
    <text evidence="3">The sequence shown here is derived from an EMBL/GenBank/DDBJ whole genome shotgun (WGS) entry which is preliminary data.</text>
</comment>
<proteinExistence type="predicted"/>
<evidence type="ECO:0000313" key="4">
    <source>
        <dbReference type="Proteomes" id="UP001429357"/>
    </source>
</evidence>
<reference evidence="3" key="1">
    <citation type="submission" date="2016-06" db="EMBL/GenBank/DDBJ databases">
        <authorList>
            <person name="Van Tyne D."/>
        </authorList>
    </citation>
    <scope>NUCLEOTIDE SEQUENCE</scope>
    <source>
        <strain evidence="3">JM9A</strain>
    </source>
</reference>
<dbReference type="EMBL" id="MAEI02000001">
    <property type="protein sequence ID" value="MEO1782785.1"/>
    <property type="molecule type" value="Genomic_DNA"/>
</dbReference>
<sequence>MEPTEYQKKAERSQTALTKSEFNPQDPLSAYCIPALAIGSEEVVPNYGVSEFDQGTVAFFCGIIGLAVGIILMAFIFPLMRFVSPEFYGSLLYLLLSIGLSWYAGERVGHLLCQHYYKNHR</sequence>
<accession>A0ABV0F4C9</accession>
<feature type="region of interest" description="Disordered" evidence="1">
    <location>
        <begin position="1"/>
        <end position="25"/>
    </location>
</feature>
<keyword evidence="2" id="KW-1133">Transmembrane helix</keyword>
<feature type="compositionally biased region" description="Basic and acidic residues" evidence="1">
    <location>
        <begin position="1"/>
        <end position="12"/>
    </location>
</feature>
<feature type="transmembrane region" description="Helical" evidence="2">
    <location>
        <begin position="87"/>
        <end position="105"/>
    </location>
</feature>
<gene>
    <name evidence="3" type="ORF">BAU18_002400</name>
</gene>
<reference evidence="3" key="2">
    <citation type="submission" date="2024-02" db="EMBL/GenBank/DDBJ databases">
        <title>The Genome Sequence of Enterococcus diestrammenae JM9A.</title>
        <authorList>
            <person name="Earl A."/>
            <person name="Manson A."/>
            <person name="Gilmore M."/>
            <person name="Sanders J."/>
            <person name="Shea T."/>
            <person name="Howe W."/>
            <person name="Livny J."/>
            <person name="Cuomo C."/>
            <person name="Neafsey D."/>
            <person name="Birren B."/>
        </authorList>
    </citation>
    <scope>NUCLEOTIDE SEQUENCE</scope>
    <source>
        <strain evidence="3">JM9A</strain>
    </source>
</reference>
<keyword evidence="4" id="KW-1185">Reference proteome</keyword>
<evidence type="ECO:0000313" key="3">
    <source>
        <dbReference type="EMBL" id="MEO1782785.1"/>
    </source>
</evidence>
<dbReference type="Proteomes" id="UP001429357">
    <property type="component" value="Unassembled WGS sequence"/>
</dbReference>